<dbReference type="STRING" id="1429867.A0A0G4P030"/>
<organism evidence="1 2">
    <name type="scientific">Penicillium camemberti (strain FM 013)</name>
    <dbReference type="NCBI Taxonomy" id="1429867"/>
    <lineage>
        <taxon>Eukaryota</taxon>
        <taxon>Fungi</taxon>
        <taxon>Dikarya</taxon>
        <taxon>Ascomycota</taxon>
        <taxon>Pezizomycotina</taxon>
        <taxon>Eurotiomycetes</taxon>
        <taxon>Eurotiomycetidae</taxon>
        <taxon>Eurotiales</taxon>
        <taxon>Aspergillaceae</taxon>
        <taxon>Penicillium</taxon>
    </lineage>
</organism>
<keyword evidence="2" id="KW-1185">Reference proteome</keyword>
<name>A0A0G4P030_PENC3</name>
<evidence type="ECO:0000313" key="1">
    <source>
        <dbReference type="EMBL" id="CRL19648.1"/>
    </source>
</evidence>
<sequence length="114" mass="12584">MERTAFIAMVPEGIEGHRFELLACLSWVKEFWTNCEGGYGVVMDEDGGESELLLPQALVEDVAACVRHLVASFDNFIKTHRRAHSPTGTHLSQVCVGDDSASLRQCFVKLTPFG</sequence>
<evidence type="ECO:0000313" key="2">
    <source>
        <dbReference type="Proteomes" id="UP000053732"/>
    </source>
</evidence>
<gene>
    <name evidence="1" type="ORF">PCAMFM013_S003g000439</name>
</gene>
<reference evidence="1 2" key="1">
    <citation type="journal article" date="2014" name="Nat. Commun.">
        <title>Multiple recent horizontal transfers of a large genomic region in cheese making fungi.</title>
        <authorList>
            <person name="Cheeseman K."/>
            <person name="Ropars J."/>
            <person name="Renault P."/>
            <person name="Dupont J."/>
            <person name="Gouzy J."/>
            <person name="Branca A."/>
            <person name="Abraham A.L."/>
            <person name="Ceppi M."/>
            <person name="Conseiller E."/>
            <person name="Debuchy R."/>
            <person name="Malagnac F."/>
            <person name="Goarin A."/>
            <person name="Silar P."/>
            <person name="Lacoste S."/>
            <person name="Sallet E."/>
            <person name="Bensimon A."/>
            <person name="Giraud T."/>
            <person name="Brygoo Y."/>
        </authorList>
    </citation>
    <scope>NUCLEOTIDE SEQUENCE [LARGE SCALE GENOMIC DNA]</scope>
    <source>
        <strain evidence="2">FM 013</strain>
    </source>
</reference>
<accession>A0A0G4P030</accession>
<proteinExistence type="predicted"/>
<dbReference type="Proteomes" id="UP000053732">
    <property type="component" value="Unassembled WGS sequence"/>
</dbReference>
<dbReference type="AlphaFoldDB" id="A0A0G4P030"/>
<protein>
    <submittedName>
        <fullName evidence="1">Str. FM013</fullName>
    </submittedName>
</protein>
<dbReference type="EMBL" id="HG793136">
    <property type="protein sequence ID" value="CRL19648.1"/>
    <property type="molecule type" value="Genomic_DNA"/>
</dbReference>